<dbReference type="PROSITE" id="PS00094">
    <property type="entry name" value="C5_MTASE_1"/>
    <property type="match status" value="1"/>
</dbReference>
<dbReference type="GO" id="GO:0003677">
    <property type="term" value="F:DNA binding"/>
    <property type="evidence" value="ECO:0007669"/>
    <property type="project" value="TreeGrafter"/>
</dbReference>
<keyword evidence="4" id="KW-0949">S-adenosyl-L-methionine</keyword>
<evidence type="ECO:0000313" key="6">
    <source>
        <dbReference type="EMBL" id="PSO06883.1"/>
    </source>
</evidence>
<evidence type="ECO:0000256" key="4">
    <source>
        <dbReference type="ARBA" id="ARBA00022691"/>
    </source>
</evidence>
<name>A0A2R6C7M6_9ARCH</name>
<dbReference type="SUPFAM" id="SSF53335">
    <property type="entry name" value="S-adenosyl-L-methionine-dependent methyltransferases"/>
    <property type="match status" value="1"/>
</dbReference>
<keyword evidence="2" id="KW-0489">Methyltransferase</keyword>
<organism evidence="6 7">
    <name type="scientific">Candidatus Marsarchaeota G2 archaeon BE_D</name>
    <dbReference type="NCBI Taxonomy" id="1978158"/>
    <lineage>
        <taxon>Archaea</taxon>
        <taxon>Candidatus Marsarchaeota</taxon>
        <taxon>Candidatus Marsarchaeota group 2</taxon>
    </lineage>
</organism>
<dbReference type="PANTHER" id="PTHR10629:SF52">
    <property type="entry name" value="DNA (CYTOSINE-5)-METHYLTRANSFERASE 1"/>
    <property type="match status" value="1"/>
</dbReference>
<dbReference type="GO" id="GO:0003886">
    <property type="term" value="F:DNA (cytosine-5-)-methyltransferase activity"/>
    <property type="evidence" value="ECO:0007669"/>
    <property type="project" value="UniProtKB-EC"/>
</dbReference>
<dbReference type="GO" id="GO:0032259">
    <property type="term" value="P:methylation"/>
    <property type="evidence" value="ECO:0007669"/>
    <property type="project" value="UniProtKB-KW"/>
</dbReference>
<dbReference type="PROSITE" id="PS51679">
    <property type="entry name" value="SAM_MT_C5"/>
    <property type="match status" value="1"/>
</dbReference>
<evidence type="ECO:0000313" key="7">
    <source>
        <dbReference type="Proteomes" id="UP000242015"/>
    </source>
</evidence>
<evidence type="ECO:0000256" key="1">
    <source>
        <dbReference type="ARBA" id="ARBA00011975"/>
    </source>
</evidence>
<keyword evidence="3" id="KW-0808">Transferase</keyword>
<dbReference type="NCBIfam" id="TIGR00675">
    <property type="entry name" value="dcm"/>
    <property type="match status" value="1"/>
</dbReference>
<dbReference type="InterPro" id="IPR029063">
    <property type="entry name" value="SAM-dependent_MTases_sf"/>
</dbReference>
<dbReference type="InterPro" id="IPR018117">
    <property type="entry name" value="C5_DNA_meth_AS"/>
</dbReference>
<comment type="similarity">
    <text evidence="5">Belongs to the class I-like SAM-binding methyltransferase superfamily. C5-methyltransferase family.</text>
</comment>
<dbReference type="InterPro" id="IPR050390">
    <property type="entry name" value="C5-Methyltransferase"/>
</dbReference>
<evidence type="ECO:0000256" key="3">
    <source>
        <dbReference type="ARBA" id="ARBA00022679"/>
    </source>
</evidence>
<evidence type="ECO:0000256" key="5">
    <source>
        <dbReference type="RuleBase" id="RU000416"/>
    </source>
</evidence>
<dbReference type="Pfam" id="PF00145">
    <property type="entry name" value="DNA_methylase"/>
    <property type="match status" value="1"/>
</dbReference>
<dbReference type="Gene3D" id="3.40.50.150">
    <property type="entry name" value="Vaccinia Virus protein VP39"/>
    <property type="match status" value="1"/>
</dbReference>
<comment type="caution">
    <text evidence="6">The sequence shown here is derived from an EMBL/GenBank/DDBJ whole genome shotgun (WGS) entry which is preliminary data.</text>
</comment>
<gene>
    <name evidence="6" type="ORF">B9Q04_13785</name>
</gene>
<dbReference type="InterPro" id="IPR001525">
    <property type="entry name" value="C5_MeTfrase"/>
</dbReference>
<dbReference type="PANTHER" id="PTHR10629">
    <property type="entry name" value="CYTOSINE-SPECIFIC METHYLTRANSFERASE"/>
    <property type="match status" value="1"/>
</dbReference>
<dbReference type="Proteomes" id="UP000242015">
    <property type="component" value="Unassembled WGS sequence"/>
</dbReference>
<protein>
    <recommendedName>
        <fullName evidence="1">DNA (cytosine-5-)-methyltransferase</fullName>
        <ecNumber evidence="1">2.1.1.37</ecNumber>
    </recommendedName>
</protein>
<dbReference type="Gene3D" id="3.90.120.10">
    <property type="entry name" value="DNA Methylase, subunit A, domain 2"/>
    <property type="match status" value="1"/>
</dbReference>
<reference evidence="6 7" key="1">
    <citation type="submission" date="2017-04" db="EMBL/GenBank/DDBJ databases">
        <title>Novel microbial lineages endemic to geothermal iron-oxide mats fill important gaps in the evolutionary history of Archaea.</title>
        <authorList>
            <person name="Jay Z.J."/>
            <person name="Beam J.P."/>
            <person name="Dlakic M."/>
            <person name="Rusch D.B."/>
            <person name="Kozubal M.A."/>
            <person name="Inskeep W.P."/>
        </authorList>
    </citation>
    <scope>NUCLEOTIDE SEQUENCE [LARGE SCALE GENOMIC DNA]</scope>
    <source>
        <strain evidence="6">BE_D</strain>
    </source>
</reference>
<dbReference type="GO" id="GO:0044027">
    <property type="term" value="P:negative regulation of gene expression via chromosomal CpG island methylation"/>
    <property type="evidence" value="ECO:0007669"/>
    <property type="project" value="TreeGrafter"/>
</dbReference>
<dbReference type="EC" id="2.1.1.37" evidence="1"/>
<evidence type="ECO:0000256" key="2">
    <source>
        <dbReference type="ARBA" id="ARBA00022603"/>
    </source>
</evidence>
<dbReference type="PRINTS" id="PR00105">
    <property type="entry name" value="C5METTRFRASE"/>
</dbReference>
<dbReference type="AlphaFoldDB" id="A0A2R6C7M6"/>
<proteinExistence type="inferred from homology"/>
<accession>A0A2R6C7M6</accession>
<sequence length="473" mass="52532">MVDYARVKVRVWEFIDKFRGKGFSMGDARAYVSLLADLNIASGEKDYAEALYKAYEGALSLYESKGPSALAEDYRAKIKEWVTLDRSSFSVRPPPLHGLDLKPVIKGRTVVSLFTGAYGLDMGFERAGYDVVLGLDVSDTSYENFKANRPKTPFIHGDIAGYSTTEILKEAGLKAGEVDVVTGGPPCQPFSTAGKREGLKDYRSKALVEFIRFIKEARPKAFVMEEVTGILNSRLAHVPIKERDKRPLRPEEQPGSLWRVVLDALQETGYKITWGVLNAADFGTPQERERVIVVGVRPDIRVAPTLPQPLYSRAPTATLTGVTLPWVTTAEVIMGAKEDIGYVDLPPKYLKYTRYVPGGGNWRQVPDELKPEAMNGAYTAGGGRMGFYRRLAWFEPSPTLVTSPAMKATMLVHPWFDRPLGVREYMRLQGFPDEWKVVVGVQEAYKLFGEAVPVPLAYSIAVHIGALLGWRAS</sequence>
<dbReference type="EMBL" id="NEXF01000375">
    <property type="protein sequence ID" value="PSO06883.1"/>
    <property type="molecule type" value="Genomic_DNA"/>
</dbReference>